<comment type="caution">
    <text evidence="1">The sequence shown here is derived from an EMBL/GenBank/DDBJ whole genome shotgun (WGS) entry which is preliminary data.</text>
</comment>
<gene>
    <name evidence="1" type="ORF">GCM10009668_17490</name>
</gene>
<organism evidence="1 2">
    <name type="scientific">Nocardioides dubius</name>
    <dbReference type="NCBI Taxonomy" id="317019"/>
    <lineage>
        <taxon>Bacteria</taxon>
        <taxon>Bacillati</taxon>
        <taxon>Actinomycetota</taxon>
        <taxon>Actinomycetes</taxon>
        <taxon>Propionibacteriales</taxon>
        <taxon>Nocardioidaceae</taxon>
        <taxon>Nocardioides</taxon>
    </lineage>
</organism>
<dbReference type="EMBL" id="BAAALG010000007">
    <property type="protein sequence ID" value="GAA1100170.1"/>
    <property type="molecule type" value="Genomic_DNA"/>
</dbReference>
<dbReference type="RefSeq" id="WP_343993439.1">
    <property type="nucleotide sequence ID" value="NZ_BAAALG010000007.1"/>
</dbReference>
<accession>A0ABP4EDJ7</accession>
<evidence type="ECO:0000313" key="1">
    <source>
        <dbReference type="EMBL" id="GAA1100170.1"/>
    </source>
</evidence>
<proteinExistence type="predicted"/>
<keyword evidence="2" id="KW-1185">Reference proteome</keyword>
<dbReference type="SUPFAM" id="SSF52540">
    <property type="entry name" value="P-loop containing nucleoside triphosphate hydrolases"/>
    <property type="match status" value="1"/>
</dbReference>
<name>A0ABP4EDJ7_9ACTN</name>
<dbReference type="Proteomes" id="UP001501581">
    <property type="component" value="Unassembled WGS sequence"/>
</dbReference>
<sequence>MTRRLYLHIGLLKTGTTFLQDGLWMHKEELGRRGVLVPGRHRRRHLIASLDLRDDPKLARRAGDVSTPWQDLVDEAREWDGHAAVISHEFFAPAAVEHIQRAADSVGELELHVVITARVLTELAPSLWQEWVKNGGQRGIEGFPGKAAFDPHDEWGWAAFDLADVLERWSQVVPAERIHILPMRAGAGRTADIWERFLEMLDVAPAELPAPEEAVNVSLGVVEIEALRRINMRLEDFDTAGDRSRWIRTYLASTVMPNERERFRPSEKRWNRLVAKAQHAVQILEGADYDVRGDLADLVPEVALPDLRHPRDVTEGEMLAVTTQTIATMLTDVRERNRERFGLWDQIAEQSIPPLHVRCWRRLIRFGKDRT</sequence>
<protein>
    <recommendedName>
        <fullName evidence="3">Sulfotransferase family protein</fullName>
    </recommendedName>
</protein>
<evidence type="ECO:0000313" key="2">
    <source>
        <dbReference type="Proteomes" id="UP001501581"/>
    </source>
</evidence>
<reference evidence="2" key="1">
    <citation type="journal article" date="2019" name="Int. J. Syst. Evol. Microbiol.">
        <title>The Global Catalogue of Microorganisms (GCM) 10K type strain sequencing project: providing services to taxonomists for standard genome sequencing and annotation.</title>
        <authorList>
            <consortium name="The Broad Institute Genomics Platform"/>
            <consortium name="The Broad Institute Genome Sequencing Center for Infectious Disease"/>
            <person name="Wu L."/>
            <person name="Ma J."/>
        </authorList>
    </citation>
    <scope>NUCLEOTIDE SEQUENCE [LARGE SCALE GENOMIC DNA]</scope>
    <source>
        <strain evidence="2">JCM 13008</strain>
    </source>
</reference>
<dbReference type="InterPro" id="IPR027417">
    <property type="entry name" value="P-loop_NTPase"/>
</dbReference>
<evidence type="ECO:0008006" key="3">
    <source>
        <dbReference type="Google" id="ProtNLM"/>
    </source>
</evidence>
<dbReference type="Gene3D" id="3.40.50.300">
    <property type="entry name" value="P-loop containing nucleotide triphosphate hydrolases"/>
    <property type="match status" value="1"/>
</dbReference>